<evidence type="ECO:0000259" key="2">
    <source>
        <dbReference type="Pfam" id="PF01494"/>
    </source>
</evidence>
<proteinExistence type="predicted"/>
<name>A0A849AL25_9ACTN</name>
<feature type="domain" description="FAD-binding" evidence="2">
    <location>
        <begin position="14"/>
        <end position="335"/>
    </location>
</feature>
<dbReference type="PRINTS" id="PR00420">
    <property type="entry name" value="RNGMNOXGNASE"/>
</dbReference>
<dbReference type="NCBIfam" id="NF004834">
    <property type="entry name" value="PRK06185.1-3"/>
    <property type="match status" value="1"/>
</dbReference>
<dbReference type="Gene3D" id="3.50.50.60">
    <property type="entry name" value="FAD/NAD(P)-binding domain"/>
    <property type="match status" value="2"/>
</dbReference>
<dbReference type="GO" id="GO:0071949">
    <property type="term" value="F:FAD binding"/>
    <property type="evidence" value="ECO:0007669"/>
    <property type="project" value="InterPro"/>
</dbReference>
<dbReference type="AlphaFoldDB" id="A0A849AL25"/>
<dbReference type="InterPro" id="IPR002938">
    <property type="entry name" value="FAD-bd"/>
</dbReference>
<dbReference type="SUPFAM" id="SSF51905">
    <property type="entry name" value="FAD/NAD(P)-binding domain"/>
    <property type="match status" value="1"/>
</dbReference>
<dbReference type="RefSeq" id="WP_171201216.1">
    <property type="nucleotide sequence ID" value="NZ_JABEND010000014.1"/>
</dbReference>
<evidence type="ECO:0000313" key="4">
    <source>
        <dbReference type="Proteomes" id="UP000562984"/>
    </source>
</evidence>
<dbReference type="Pfam" id="PF01494">
    <property type="entry name" value="FAD_binding_3"/>
    <property type="match status" value="1"/>
</dbReference>
<dbReference type="PANTHER" id="PTHR43476">
    <property type="entry name" value="3-(3-HYDROXY-PHENYL)PROPIONATE/3-HYDROXYCINNAMIC ACID HYDROXYLASE"/>
    <property type="match status" value="1"/>
</dbReference>
<keyword evidence="1" id="KW-0560">Oxidoreductase</keyword>
<dbReference type="PANTHER" id="PTHR43476:SF5">
    <property type="entry name" value="FAD-DEPENDENT MONOOXYGENASE"/>
    <property type="match status" value="1"/>
</dbReference>
<evidence type="ECO:0000313" key="3">
    <source>
        <dbReference type="EMBL" id="NNG37522.1"/>
    </source>
</evidence>
<dbReference type="EMBL" id="JABEND010000014">
    <property type="protein sequence ID" value="NNG37522.1"/>
    <property type="molecule type" value="Genomic_DNA"/>
</dbReference>
<comment type="caution">
    <text evidence="3">The sequence shown here is derived from an EMBL/GenBank/DDBJ whole genome shotgun (WGS) entry which is preliminary data.</text>
</comment>
<dbReference type="InterPro" id="IPR050631">
    <property type="entry name" value="PheA/TfdB_FAD_monoxygenase"/>
</dbReference>
<gene>
    <name evidence="3" type="ORF">HKD39_17825</name>
</gene>
<dbReference type="GO" id="GO:0016491">
    <property type="term" value="F:oxidoreductase activity"/>
    <property type="evidence" value="ECO:0007669"/>
    <property type="project" value="UniProtKB-KW"/>
</dbReference>
<sequence>MPKPPSAESDRDPTVCVVGGGPAGMVTGLLLARAGITVTVLEKHADFFRDFRGDTIHPSTLELLHQLGWDTDFLTLPHQRVERVTVSVAGQQFQVADFTRLPVHHRYIALVPQWDFLSFLADKAAVLPAFSLQRNTTVTGLLTEGDTVVGVTAERDGEPIAIRAGLVIGADGRHSTVRSAAGLAPTSRQSPIDVWWFRLPRNNNRDSSEEFTLFTSSPSGVLISINRGDYWQLAYVLPHGAGAALRDQGLDEFRRRVAGVQPALRRRLTDDLTCWDQVHELTVRVDRLRRWHRPGLLCIGDAAHAMSPAGGVGINLAIADAVATANRLGPILRQGRIPGERDLDAVRRRRALPVAITQFAQTRLLRGMYPTSLERRTSLRPPRALRVLNAVPALRRLTGRFVGLGLRRERLRDG</sequence>
<dbReference type="Proteomes" id="UP000562984">
    <property type="component" value="Unassembled WGS sequence"/>
</dbReference>
<accession>A0A849AL25</accession>
<keyword evidence="4" id="KW-1185">Reference proteome</keyword>
<protein>
    <submittedName>
        <fullName evidence="3">FAD-dependent oxidoreductase</fullName>
    </submittedName>
</protein>
<organism evidence="3 4">
    <name type="scientific">Nakamurella aerolata</name>
    <dbReference type="NCBI Taxonomy" id="1656892"/>
    <lineage>
        <taxon>Bacteria</taxon>
        <taxon>Bacillati</taxon>
        <taxon>Actinomycetota</taxon>
        <taxon>Actinomycetes</taxon>
        <taxon>Nakamurellales</taxon>
        <taxon>Nakamurellaceae</taxon>
        <taxon>Nakamurella</taxon>
    </lineage>
</organism>
<reference evidence="3 4" key="1">
    <citation type="submission" date="2020-05" db="EMBL/GenBank/DDBJ databases">
        <title>Nakamurella sp. DB0629 isolated from air conditioner.</title>
        <authorList>
            <person name="Kim D.H."/>
            <person name="Kim D.-U."/>
        </authorList>
    </citation>
    <scope>NUCLEOTIDE SEQUENCE [LARGE SCALE GENOMIC DNA]</scope>
    <source>
        <strain evidence="3 4">DB0629</strain>
    </source>
</reference>
<evidence type="ECO:0000256" key="1">
    <source>
        <dbReference type="ARBA" id="ARBA00023002"/>
    </source>
</evidence>
<dbReference type="InterPro" id="IPR036188">
    <property type="entry name" value="FAD/NAD-bd_sf"/>
</dbReference>